<accession>A0AAN9C5K7</accession>
<sequence length="94" mass="10300">MKKIDCTATDSLGIVCDGSPEYPGAEAEEGVPPGMEHIQVRRRSSRTLQLPPLAFRLAEQHDWNSREMESIARPTTLALRTPPLIAITSADSGR</sequence>
<organism evidence="1 2">
    <name type="scientific">Phoxinus phoxinus</name>
    <name type="common">Eurasian minnow</name>
    <dbReference type="NCBI Taxonomy" id="58324"/>
    <lineage>
        <taxon>Eukaryota</taxon>
        <taxon>Metazoa</taxon>
        <taxon>Chordata</taxon>
        <taxon>Craniata</taxon>
        <taxon>Vertebrata</taxon>
        <taxon>Euteleostomi</taxon>
        <taxon>Actinopterygii</taxon>
        <taxon>Neopterygii</taxon>
        <taxon>Teleostei</taxon>
        <taxon>Ostariophysi</taxon>
        <taxon>Cypriniformes</taxon>
        <taxon>Leuciscidae</taxon>
        <taxon>Phoxininae</taxon>
        <taxon>Phoxinus</taxon>
    </lineage>
</organism>
<protein>
    <submittedName>
        <fullName evidence="1">Uncharacterized protein</fullName>
    </submittedName>
</protein>
<name>A0AAN9C5K7_9TELE</name>
<dbReference type="AlphaFoldDB" id="A0AAN9C5K7"/>
<dbReference type="EMBL" id="JAYKXH010000023">
    <property type="protein sequence ID" value="KAK7125277.1"/>
    <property type="molecule type" value="Genomic_DNA"/>
</dbReference>
<reference evidence="1 2" key="1">
    <citation type="submission" date="2024-02" db="EMBL/GenBank/DDBJ databases">
        <title>Chromosome-level genome assembly of the Eurasian Minnow (Phoxinus phoxinus).</title>
        <authorList>
            <person name="Oriowo T.O."/>
            <person name="Martin S."/>
            <person name="Stange M."/>
            <person name="Chrysostomakis Y."/>
            <person name="Brown T."/>
            <person name="Winkler S."/>
            <person name="Kukowka S."/>
            <person name="Myers E.W."/>
            <person name="Bohne A."/>
        </authorList>
    </citation>
    <scope>NUCLEOTIDE SEQUENCE [LARGE SCALE GENOMIC DNA]</scope>
    <source>
        <strain evidence="1">ZFMK-TIS-60720</strain>
        <tissue evidence="1">Whole Organism</tissue>
    </source>
</reference>
<evidence type="ECO:0000313" key="2">
    <source>
        <dbReference type="Proteomes" id="UP001364617"/>
    </source>
</evidence>
<evidence type="ECO:0000313" key="1">
    <source>
        <dbReference type="EMBL" id="KAK7125277.1"/>
    </source>
</evidence>
<dbReference type="Proteomes" id="UP001364617">
    <property type="component" value="Unassembled WGS sequence"/>
</dbReference>
<gene>
    <name evidence="1" type="ORF">R3I93_020839</name>
</gene>
<proteinExistence type="predicted"/>
<keyword evidence="2" id="KW-1185">Reference proteome</keyword>
<comment type="caution">
    <text evidence="1">The sequence shown here is derived from an EMBL/GenBank/DDBJ whole genome shotgun (WGS) entry which is preliminary data.</text>
</comment>